<accession>A0A542SQ57</accession>
<evidence type="ECO:0000256" key="4">
    <source>
        <dbReference type="ARBA" id="ARBA00022692"/>
    </source>
</evidence>
<evidence type="ECO:0000313" key="10">
    <source>
        <dbReference type="Proteomes" id="UP000316181"/>
    </source>
</evidence>
<sequence>MQRNGRMAPPMPRTVAHVGLPTRTASTVRGARNGGGRASSPKRRRSGTLWADRNFLTLWGGQALSQIGAQIAQVAMPVVAVLLLRATDFQVGVLSAASVAAFLVIGLPAGAWIDRLRKRRVMIAADAVRAGALAAIPILWASGSLHIWHLYVIATIMGVATVFFDVSYQSLIPALVGPAHISEANSKLESTQQIARLVGPAASGGLIGLFSAPLVIVITVATYLGSFGALVRTRSNEPKHTRVGAKPLGREIAEGLQWVFGNPLLRRIVVAIALSNIFSQIAFTLQPILILRILGMSATTMGAILSIAACGGLAGALTATRLSRRFGDSRLIPCAAILWCVAGLLMPVAAAFPAAAFAILAIEGALMSYGILVFNVIQVSFRQRVTPPHLLGRMNASVRFMFWGAMPIGSMLAGALGSHLGTVAAIWIGAIGQIAGLSLLICGPFWSRGTLPATAQEMMDEATSRTRARVVSKGTIHAVQDEEPWVLDTTTEQRQTPLVTAVD</sequence>
<feature type="transmembrane region" description="Helical" evidence="8">
    <location>
        <begin position="268"/>
        <end position="294"/>
    </location>
</feature>
<keyword evidence="4 8" id="KW-0812">Transmembrane</keyword>
<dbReference type="CDD" id="cd06173">
    <property type="entry name" value="MFS_MefA_like"/>
    <property type="match status" value="1"/>
</dbReference>
<evidence type="ECO:0000256" key="7">
    <source>
        <dbReference type="SAM" id="MobiDB-lite"/>
    </source>
</evidence>
<dbReference type="Proteomes" id="UP000316181">
    <property type="component" value="Unassembled WGS sequence"/>
</dbReference>
<evidence type="ECO:0000256" key="8">
    <source>
        <dbReference type="SAM" id="Phobius"/>
    </source>
</evidence>
<keyword evidence="2" id="KW-0813">Transport</keyword>
<dbReference type="EMBL" id="VFNV01000001">
    <property type="protein sequence ID" value="TQK76751.1"/>
    <property type="molecule type" value="Genomic_DNA"/>
</dbReference>
<feature type="transmembrane region" description="Helical" evidence="8">
    <location>
        <begin position="356"/>
        <end position="377"/>
    </location>
</feature>
<comment type="caution">
    <text evidence="9">The sequence shown here is derived from an EMBL/GenBank/DDBJ whole genome shotgun (WGS) entry which is preliminary data.</text>
</comment>
<feature type="transmembrane region" description="Helical" evidence="8">
    <location>
        <begin position="206"/>
        <end position="231"/>
    </location>
</feature>
<evidence type="ECO:0000256" key="1">
    <source>
        <dbReference type="ARBA" id="ARBA00004651"/>
    </source>
</evidence>
<feature type="transmembrane region" description="Helical" evidence="8">
    <location>
        <begin position="424"/>
        <end position="446"/>
    </location>
</feature>
<feature type="transmembrane region" description="Helical" evidence="8">
    <location>
        <begin position="148"/>
        <end position="168"/>
    </location>
</feature>
<protein>
    <submittedName>
        <fullName evidence="9">Transmembrane secretion effector</fullName>
    </submittedName>
</protein>
<keyword evidence="3" id="KW-1003">Cell membrane</keyword>
<dbReference type="Pfam" id="PF05977">
    <property type="entry name" value="MFS_3"/>
    <property type="match status" value="1"/>
</dbReference>
<keyword evidence="10" id="KW-1185">Reference proteome</keyword>
<dbReference type="PANTHER" id="PTHR23513">
    <property type="entry name" value="INTEGRAL MEMBRANE EFFLUX PROTEIN-RELATED"/>
    <property type="match status" value="1"/>
</dbReference>
<evidence type="ECO:0000256" key="2">
    <source>
        <dbReference type="ARBA" id="ARBA00022448"/>
    </source>
</evidence>
<evidence type="ECO:0000256" key="5">
    <source>
        <dbReference type="ARBA" id="ARBA00022989"/>
    </source>
</evidence>
<comment type="subcellular location">
    <subcellularLocation>
        <location evidence="1">Cell membrane</location>
        <topology evidence="1">Multi-pass membrane protein</topology>
    </subcellularLocation>
</comment>
<organism evidence="9 10">
    <name type="scientific">Rarobacter incanus</name>
    <dbReference type="NCBI Taxonomy" id="153494"/>
    <lineage>
        <taxon>Bacteria</taxon>
        <taxon>Bacillati</taxon>
        <taxon>Actinomycetota</taxon>
        <taxon>Actinomycetes</taxon>
        <taxon>Micrococcales</taxon>
        <taxon>Rarobacteraceae</taxon>
        <taxon>Rarobacter</taxon>
    </lineage>
</organism>
<feature type="transmembrane region" description="Helical" evidence="8">
    <location>
        <begin position="121"/>
        <end position="141"/>
    </location>
</feature>
<dbReference type="SUPFAM" id="SSF103473">
    <property type="entry name" value="MFS general substrate transporter"/>
    <property type="match status" value="1"/>
</dbReference>
<proteinExistence type="predicted"/>
<dbReference type="InterPro" id="IPR010290">
    <property type="entry name" value="TM_effector"/>
</dbReference>
<dbReference type="AlphaFoldDB" id="A0A542SQ57"/>
<gene>
    <name evidence="9" type="ORF">FB389_1441</name>
</gene>
<feature type="transmembrane region" description="Helical" evidence="8">
    <location>
        <begin position="331"/>
        <end position="350"/>
    </location>
</feature>
<dbReference type="InterPro" id="IPR036259">
    <property type="entry name" value="MFS_trans_sf"/>
</dbReference>
<keyword evidence="6 8" id="KW-0472">Membrane</keyword>
<feature type="transmembrane region" description="Helical" evidence="8">
    <location>
        <begin position="63"/>
        <end position="84"/>
    </location>
</feature>
<feature type="transmembrane region" description="Helical" evidence="8">
    <location>
        <begin position="398"/>
        <end position="418"/>
    </location>
</feature>
<feature type="transmembrane region" description="Helical" evidence="8">
    <location>
        <begin position="91"/>
        <end position="109"/>
    </location>
</feature>
<dbReference type="Gene3D" id="1.20.1250.20">
    <property type="entry name" value="MFS general substrate transporter like domains"/>
    <property type="match status" value="1"/>
</dbReference>
<name>A0A542SQ57_9MICO</name>
<evidence type="ECO:0000256" key="6">
    <source>
        <dbReference type="ARBA" id="ARBA00023136"/>
    </source>
</evidence>
<dbReference type="GO" id="GO:0005886">
    <property type="term" value="C:plasma membrane"/>
    <property type="evidence" value="ECO:0007669"/>
    <property type="project" value="UniProtKB-SubCell"/>
</dbReference>
<reference evidence="9 10" key="1">
    <citation type="submission" date="2019-06" db="EMBL/GenBank/DDBJ databases">
        <title>Sequencing the genomes of 1000 actinobacteria strains.</title>
        <authorList>
            <person name="Klenk H.-P."/>
        </authorList>
    </citation>
    <scope>NUCLEOTIDE SEQUENCE [LARGE SCALE GENOMIC DNA]</scope>
    <source>
        <strain evidence="9 10">DSM 10596</strain>
    </source>
</reference>
<keyword evidence="5 8" id="KW-1133">Transmembrane helix</keyword>
<feature type="transmembrane region" description="Helical" evidence="8">
    <location>
        <begin position="300"/>
        <end position="319"/>
    </location>
</feature>
<feature type="region of interest" description="Disordered" evidence="7">
    <location>
        <begin position="26"/>
        <end position="46"/>
    </location>
</feature>
<dbReference type="PANTHER" id="PTHR23513:SF6">
    <property type="entry name" value="MAJOR FACILITATOR SUPERFAMILY ASSOCIATED DOMAIN-CONTAINING PROTEIN"/>
    <property type="match status" value="1"/>
</dbReference>
<evidence type="ECO:0000313" key="9">
    <source>
        <dbReference type="EMBL" id="TQK76751.1"/>
    </source>
</evidence>
<evidence type="ECO:0000256" key="3">
    <source>
        <dbReference type="ARBA" id="ARBA00022475"/>
    </source>
</evidence>